<name>A0A1I3J3J3_9EURY</name>
<dbReference type="Pfam" id="PF00702">
    <property type="entry name" value="Hydrolase"/>
    <property type="match status" value="1"/>
</dbReference>
<gene>
    <name evidence="6" type="ORF">SAMN05443661_101264</name>
</gene>
<dbReference type="Proteomes" id="UP000182829">
    <property type="component" value="Unassembled WGS sequence"/>
</dbReference>
<dbReference type="Gene3D" id="3.40.50.1000">
    <property type="entry name" value="HAD superfamily/HAD-like"/>
    <property type="match status" value="1"/>
</dbReference>
<comment type="similarity">
    <text evidence="2">Belongs to the HAD-like hydrolase superfamily.</text>
</comment>
<dbReference type="AlphaFoldDB" id="A0A1I3J3J3"/>
<dbReference type="InterPro" id="IPR051400">
    <property type="entry name" value="HAD-like_hydrolase"/>
</dbReference>
<dbReference type="NCBIfam" id="TIGR01549">
    <property type="entry name" value="HAD-SF-IA-v1"/>
    <property type="match status" value="1"/>
</dbReference>
<reference evidence="6 7" key="1">
    <citation type="submission" date="2016-10" db="EMBL/GenBank/DDBJ databases">
        <authorList>
            <person name="de Groot N.N."/>
        </authorList>
    </citation>
    <scope>NUCLEOTIDE SEQUENCE [LARGE SCALE GENOMIC DNA]</scope>
    <source>
        <strain evidence="6 7">SP2</strain>
    </source>
</reference>
<keyword evidence="3" id="KW-0479">Metal-binding</keyword>
<evidence type="ECO:0000313" key="6">
    <source>
        <dbReference type="EMBL" id="SFI54696.1"/>
    </source>
</evidence>
<accession>A0A1I3J3J3</accession>
<evidence type="ECO:0000313" key="7">
    <source>
        <dbReference type="Proteomes" id="UP000182829"/>
    </source>
</evidence>
<dbReference type="PANTHER" id="PTHR46470:SF2">
    <property type="entry name" value="GLYCERALDEHYDE 3-PHOSPHATE PHOSPHATASE"/>
    <property type="match status" value="1"/>
</dbReference>
<protein>
    <submittedName>
        <fullName evidence="6">Putative hydrolase of the HAD superfamily</fullName>
    </submittedName>
</protein>
<comment type="cofactor">
    <cofactor evidence="1">
        <name>Mg(2+)</name>
        <dbReference type="ChEBI" id="CHEBI:18420"/>
    </cofactor>
</comment>
<dbReference type="InterPro" id="IPR023214">
    <property type="entry name" value="HAD_sf"/>
</dbReference>
<dbReference type="GeneID" id="14210264"/>
<keyword evidence="4 6" id="KW-0378">Hydrolase</keyword>
<dbReference type="InterPro" id="IPR006439">
    <property type="entry name" value="HAD-SF_hydro_IA"/>
</dbReference>
<dbReference type="EMBL" id="FORO01000001">
    <property type="protein sequence ID" value="SFI54696.1"/>
    <property type="molecule type" value="Genomic_DNA"/>
</dbReference>
<dbReference type="GO" id="GO:0044281">
    <property type="term" value="P:small molecule metabolic process"/>
    <property type="evidence" value="ECO:0007669"/>
    <property type="project" value="UniProtKB-ARBA"/>
</dbReference>
<organism evidence="6 7">
    <name type="scientific">Natronobacterium gregoryi</name>
    <dbReference type="NCBI Taxonomy" id="44930"/>
    <lineage>
        <taxon>Archaea</taxon>
        <taxon>Methanobacteriati</taxon>
        <taxon>Methanobacteriota</taxon>
        <taxon>Stenosarchaea group</taxon>
        <taxon>Halobacteria</taxon>
        <taxon>Halobacteriales</taxon>
        <taxon>Natrialbaceae</taxon>
        <taxon>Natronobacterium</taxon>
    </lineage>
</organism>
<dbReference type="PANTHER" id="PTHR46470">
    <property type="entry name" value="N-ACYLNEURAMINATE-9-PHOSPHATASE"/>
    <property type="match status" value="1"/>
</dbReference>
<keyword evidence="5" id="KW-0460">Magnesium</keyword>
<evidence type="ECO:0000256" key="2">
    <source>
        <dbReference type="ARBA" id="ARBA00007958"/>
    </source>
</evidence>
<evidence type="ECO:0000256" key="4">
    <source>
        <dbReference type="ARBA" id="ARBA00022801"/>
    </source>
</evidence>
<proteinExistence type="inferred from homology"/>
<dbReference type="SUPFAM" id="SSF56784">
    <property type="entry name" value="HAD-like"/>
    <property type="match status" value="1"/>
</dbReference>
<dbReference type="GO" id="GO:0046872">
    <property type="term" value="F:metal ion binding"/>
    <property type="evidence" value="ECO:0007669"/>
    <property type="project" value="UniProtKB-KW"/>
</dbReference>
<sequence>MRVRTESRTCGLNRDRLVRPRRNLAPLRSVVRRGVGTAFENLGLAPLFSVEDYYARYDEFARRCDSIDDLRRECFAALAEENGYDRGLGRDVAAAFAAERDQSNVELLPSVADVLDDLADNYRLGIVTNGARDAQRQKIAAVGLERWIDAVVVTGHEIPPIPDPEPFERVLRALETTPETTVHVGDSLETDVAGAAAAGLESGG</sequence>
<dbReference type="RefSeq" id="WP_005581114.1">
    <property type="nucleotide sequence ID" value="NZ_FORO01000001.1"/>
</dbReference>
<evidence type="ECO:0000256" key="1">
    <source>
        <dbReference type="ARBA" id="ARBA00001946"/>
    </source>
</evidence>
<evidence type="ECO:0000256" key="5">
    <source>
        <dbReference type="ARBA" id="ARBA00022842"/>
    </source>
</evidence>
<dbReference type="GO" id="GO:0016791">
    <property type="term" value="F:phosphatase activity"/>
    <property type="evidence" value="ECO:0007669"/>
    <property type="project" value="TreeGrafter"/>
</dbReference>
<dbReference type="InterPro" id="IPR036412">
    <property type="entry name" value="HAD-like_sf"/>
</dbReference>
<evidence type="ECO:0000256" key="3">
    <source>
        <dbReference type="ARBA" id="ARBA00022723"/>
    </source>
</evidence>